<dbReference type="Proteomes" id="UP001377567">
    <property type="component" value="Unassembled WGS sequence"/>
</dbReference>
<keyword evidence="1" id="KW-0812">Transmembrane</keyword>
<dbReference type="AlphaFoldDB" id="A0AAV5S4X0"/>
<comment type="caution">
    <text evidence="2">The sequence shown here is derived from an EMBL/GenBank/DDBJ whole genome shotgun (WGS) entry which is preliminary data.</text>
</comment>
<keyword evidence="1" id="KW-0472">Membrane</keyword>
<accession>A0AAV5S4X0</accession>
<name>A0AAV5S4X0_MAUHU</name>
<dbReference type="EMBL" id="BTGD01000018">
    <property type="protein sequence ID" value="GMM58106.1"/>
    <property type="molecule type" value="Genomic_DNA"/>
</dbReference>
<evidence type="ECO:0000313" key="3">
    <source>
        <dbReference type="Proteomes" id="UP001377567"/>
    </source>
</evidence>
<feature type="transmembrane region" description="Helical" evidence="1">
    <location>
        <begin position="7"/>
        <end position="25"/>
    </location>
</feature>
<reference evidence="2 3" key="1">
    <citation type="journal article" date="2023" name="Elife">
        <title>Identification of key yeast species and microbe-microbe interactions impacting larval growth of Drosophila in the wild.</title>
        <authorList>
            <person name="Mure A."/>
            <person name="Sugiura Y."/>
            <person name="Maeda R."/>
            <person name="Honda K."/>
            <person name="Sakurai N."/>
            <person name="Takahashi Y."/>
            <person name="Watada M."/>
            <person name="Katoh T."/>
            <person name="Gotoh A."/>
            <person name="Gotoh Y."/>
            <person name="Taniguchi I."/>
            <person name="Nakamura K."/>
            <person name="Hayashi T."/>
            <person name="Katayama T."/>
            <person name="Uemura T."/>
            <person name="Hattori Y."/>
        </authorList>
    </citation>
    <scope>NUCLEOTIDE SEQUENCE [LARGE SCALE GENOMIC DNA]</scope>
    <source>
        <strain evidence="2 3">KH-74</strain>
    </source>
</reference>
<evidence type="ECO:0000313" key="2">
    <source>
        <dbReference type="EMBL" id="GMM58106.1"/>
    </source>
</evidence>
<gene>
    <name evidence="2" type="ORF">DAKH74_047220</name>
</gene>
<proteinExistence type="predicted"/>
<organism evidence="2 3">
    <name type="scientific">Maudiozyma humilis</name>
    <name type="common">Sour dough yeast</name>
    <name type="synonym">Kazachstania humilis</name>
    <dbReference type="NCBI Taxonomy" id="51915"/>
    <lineage>
        <taxon>Eukaryota</taxon>
        <taxon>Fungi</taxon>
        <taxon>Dikarya</taxon>
        <taxon>Ascomycota</taxon>
        <taxon>Saccharomycotina</taxon>
        <taxon>Saccharomycetes</taxon>
        <taxon>Saccharomycetales</taxon>
        <taxon>Saccharomycetaceae</taxon>
        <taxon>Maudiozyma</taxon>
    </lineage>
</organism>
<sequence length="119" mass="12827">MFGITKSGYIGLLAALCCGVWIAAVQRPQGGIDGLYEEWRNALHVGGAYFLYQVVDDVPHLIAGHAPGAVRGKPGERNGTAEISRKDIPAIMFGRAVNHLFRALFVVVLAKVVLDLANR</sequence>
<protein>
    <submittedName>
        <fullName evidence="2">Uncharacterized protein</fullName>
    </submittedName>
</protein>
<keyword evidence="1" id="KW-1133">Transmembrane helix</keyword>
<keyword evidence="3" id="KW-1185">Reference proteome</keyword>
<evidence type="ECO:0000256" key="1">
    <source>
        <dbReference type="SAM" id="Phobius"/>
    </source>
</evidence>